<protein>
    <recommendedName>
        <fullName evidence="3">GAF domain-containing protein</fullName>
    </recommendedName>
</protein>
<dbReference type="EMBL" id="JAVLVU010000001">
    <property type="protein sequence ID" value="MDT3403572.1"/>
    <property type="molecule type" value="Genomic_DNA"/>
</dbReference>
<keyword evidence="2" id="KW-1185">Reference proteome</keyword>
<dbReference type="RefSeq" id="WP_311950663.1">
    <property type="nucleotide sequence ID" value="NZ_JAVLVU010000001.1"/>
</dbReference>
<reference evidence="2" key="1">
    <citation type="submission" date="2023-07" db="EMBL/GenBank/DDBJ databases">
        <title>Functional and genomic diversity of the sorghum phyllosphere microbiome.</title>
        <authorList>
            <person name="Shade A."/>
        </authorList>
    </citation>
    <scope>NUCLEOTIDE SEQUENCE [LARGE SCALE GENOMIC DNA]</scope>
    <source>
        <strain evidence="2">SORGH_AS_0422</strain>
    </source>
</reference>
<organism evidence="1 2">
    <name type="scientific">Mucilaginibacter terrae</name>
    <dbReference type="NCBI Taxonomy" id="1955052"/>
    <lineage>
        <taxon>Bacteria</taxon>
        <taxon>Pseudomonadati</taxon>
        <taxon>Bacteroidota</taxon>
        <taxon>Sphingobacteriia</taxon>
        <taxon>Sphingobacteriales</taxon>
        <taxon>Sphingobacteriaceae</taxon>
        <taxon>Mucilaginibacter</taxon>
    </lineage>
</organism>
<evidence type="ECO:0000313" key="2">
    <source>
        <dbReference type="Proteomes" id="UP001258315"/>
    </source>
</evidence>
<accession>A0ABU3GUW6</accession>
<evidence type="ECO:0000313" key="1">
    <source>
        <dbReference type="EMBL" id="MDT3403572.1"/>
    </source>
</evidence>
<evidence type="ECO:0008006" key="3">
    <source>
        <dbReference type="Google" id="ProtNLM"/>
    </source>
</evidence>
<sequence>MSVQAYRESPFEIHISFHVLIEHLQKVAREETGYAAERAAALLKEVEPFPELCNGFTEQSQVDKHQTVIQHLLADLFPQALTNNEIKAVTFPFYDFIINQSERFKNILAAAGPDFDMSIRDFDDHQFYVMSCCLVLNEFYNTQLDFAKPMFYDIPTASGIMRHYRILYNADFLEIIPTEKAVKLTADDINQLINNYDDLELWKRMFPKGSYLLKGFAIVNLFDSTVENAVSSLKGSLLTDLKDVELEHDFEDIFRSIYKIPDLRIGFTAFNPEDNKFTSIAPLRKIKSYMLGDCMDGVCSTDILGPKSYQALLGKSEYFAVSNTRDFFLEHPESEMAHQFLGQNIHSFILAPIIKDDVLLGIIELVSSRPGELNSVNAHKLEVVMPFLVNTIDRQVTYKQNRVQAVIQNEYTTLHPSVQWKFMKEAYKYIERRDNHQEYQLKEIVFNDVYPLYGQIDIKGSSESRNSSIQKDLNNQLEALIPIVLHLQSYDEQASRYLGRLQEFKYLTHSVSVLIRTDTEQQIQQFIDEKVHELLNAALLNNQHVQSIREYFKQVDKTTGIFYTYRRKYDTTVSTINQKMAALLDEKQAEAQQIFPHYYERFKSDGVEHNLYIGASIVPNRAFLPVHFQNLRLWQLKVLCEMEREHHRFKTTLPYCLEVTTLILAYSITMSIRFRMDEKRFDVDGTYNARFEIVKKRIDKAHIKGTDERITQPGKVVVVFANNYEEKEYRGYIKQLQEKHILDSHIEELEVEELQSISGLKALRVGILHDDIVLIEGLQDTASINQS</sequence>
<dbReference type="SUPFAM" id="SSF55781">
    <property type="entry name" value="GAF domain-like"/>
    <property type="match status" value="1"/>
</dbReference>
<comment type="caution">
    <text evidence="1">The sequence shown here is derived from an EMBL/GenBank/DDBJ whole genome shotgun (WGS) entry which is preliminary data.</text>
</comment>
<dbReference type="Proteomes" id="UP001258315">
    <property type="component" value="Unassembled WGS sequence"/>
</dbReference>
<name>A0ABU3GUW6_9SPHI</name>
<gene>
    <name evidence="1" type="ORF">QE417_002644</name>
</gene>
<proteinExistence type="predicted"/>